<sequence>MNHAHASRYNARVPWDAAGAVSGQHALVVGSRSGGHQRPSDEFALLSARPLAGRPPKVGWTDGSGHRRRRVRLQKFYCYNSNCESVWIGT</sequence>
<evidence type="ECO:0000313" key="2">
    <source>
        <dbReference type="Proteomes" id="UP001152888"/>
    </source>
</evidence>
<dbReference type="EMBL" id="CAKOFQ010007380">
    <property type="protein sequence ID" value="CAH1999820.1"/>
    <property type="molecule type" value="Genomic_DNA"/>
</dbReference>
<accession>A0A9P0LNX3</accession>
<organism evidence="1 2">
    <name type="scientific">Acanthoscelides obtectus</name>
    <name type="common">Bean weevil</name>
    <name type="synonym">Bruchus obtectus</name>
    <dbReference type="NCBI Taxonomy" id="200917"/>
    <lineage>
        <taxon>Eukaryota</taxon>
        <taxon>Metazoa</taxon>
        <taxon>Ecdysozoa</taxon>
        <taxon>Arthropoda</taxon>
        <taxon>Hexapoda</taxon>
        <taxon>Insecta</taxon>
        <taxon>Pterygota</taxon>
        <taxon>Neoptera</taxon>
        <taxon>Endopterygota</taxon>
        <taxon>Coleoptera</taxon>
        <taxon>Polyphaga</taxon>
        <taxon>Cucujiformia</taxon>
        <taxon>Chrysomeloidea</taxon>
        <taxon>Chrysomelidae</taxon>
        <taxon>Bruchinae</taxon>
        <taxon>Bruchini</taxon>
        <taxon>Acanthoscelides</taxon>
    </lineage>
</organism>
<dbReference type="Proteomes" id="UP001152888">
    <property type="component" value="Unassembled WGS sequence"/>
</dbReference>
<evidence type="ECO:0000313" key="1">
    <source>
        <dbReference type="EMBL" id="CAH1999820.1"/>
    </source>
</evidence>
<dbReference type="AlphaFoldDB" id="A0A9P0LNX3"/>
<name>A0A9P0LNX3_ACAOB</name>
<protein>
    <submittedName>
        <fullName evidence="1">Uncharacterized protein</fullName>
    </submittedName>
</protein>
<gene>
    <name evidence="1" type="ORF">ACAOBT_LOCUS25186</name>
</gene>
<proteinExistence type="predicted"/>
<keyword evidence="2" id="KW-1185">Reference proteome</keyword>
<comment type="caution">
    <text evidence="1">The sequence shown here is derived from an EMBL/GenBank/DDBJ whole genome shotgun (WGS) entry which is preliminary data.</text>
</comment>
<reference evidence="1" key="1">
    <citation type="submission" date="2022-03" db="EMBL/GenBank/DDBJ databases">
        <authorList>
            <person name="Sayadi A."/>
        </authorList>
    </citation>
    <scope>NUCLEOTIDE SEQUENCE</scope>
</reference>